<keyword evidence="1" id="KW-0732">Signal</keyword>
<reference evidence="2 3" key="1">
    <citation type="submission" date="2024-10" db="EMBL/GenBank/DDBJ databases">
        <authorList>
            <person name="Kim D."/>
        </authorList>
    </citation>
    <scope>NUCLEOTIDE SEQUENCE [LARGE SCALE GENOMIC DNA]</scope>
    <source>
        <strain evidence="2">BH-2024</strain>
    </source>
</reference>
<evidence type="ECO:0000256" key="1">
    <source>
        <dbReference type="SAM" id="SignalP"/>
    </source>
</evidence>
<dbReference type="Proteomes" id="UP001620626">
    <property type="component" value="Unassembled WGS sequence"/>
</dbReference>
<protein>
    <submittedName>
        <fullName evidence="2">Uncharacterized protein</fullName>
    </submittedName>
</protein>
<dbReference type="AlphaFoldDB" id="A0ABD2LUB7"/>
<keyword evidence="3" id="KW-1185">Reference proteome</keyword>
<evidence type="ECO:0000313" key="2">
    <source>
        <dbReference type="EMBL" id="KAL3118820.1"/>
    </source>
</evidence>
<dbReference type="EMBL" id="JBICBT010000261">
    <property type="protein sequence ID" value="KAL3118820.1"/>
    <property type="molecule type" value="Genomic_DNA"/>
</dbReference>
<accession>A0ABD2LUB7</accession>
<proteinExistence type="predicted"/>
<feature type="chain" id="PRO_5044815175" evidence="1">
    <location>
        <begin position="25"/>
        <end position="146"/>
    </location>
</feature>
<organism evidence="2 3">
    <name type="scientific">Heterodera trifolii</name>
    <dbReference type="NCBI Taxonomy" id="157864"/>
    <lineage>
        <taxon>Eukaryota</taxon>
        <taxon>Metazoa</taxon>
        <taxon>Ecdysozoa</taxon>
        <taxon>Nematoda</taxon>
        <taxon>Chromadorea</taxon>
        <taxon>Rhabditida</taxon>
        <taxon>Tylenchina</taxon>
        <taxon>Tylenchomorpha</taxon>
        <taxon>Tylenchoidea</taxon>
        <taxon>Heteroderidae</taxon>
        <taxon>Heteroderinae</taxon>
        <taxon>Heterodera</taxon>
    </lineage>
</organism>
<gene>
    <name evidence="2" type="ORF">niasHT_008167</name>
</gene>
<comment type="caution">
    <text evidence="2">The sequence shown here is derived from an EMBL/GenBank/DDBJ whole genome shotgun (WGS) entry which is preliminary data.</text>
</comment>
<sequence>MSLITSISLAVLIFVVATVRESEAGCCCCHCCKCCSCCTPCCNPPLLIKLPRTCPCCCKCCCPCCCCCGGGGGGRKRRDVRLLWKRAVPFPQLKMPASSSPASPLGCQCKNNNGSATDARLATTKRGIVMLNGFMASPANNDNKSN</sequence>
<evidence type="ECO:0000313" key="3">
    <source>
        <dbReference type="Proteomes" id="UP001620626"/>
    </source>
</evidence>
<feature type="signal peptide" evidence="1">
    <location>
        <begin position="1"/>
        <end position="24"/>
    </location>
</feature>
<name>A0ABD2LUB7_9BILA</name>